<dbReference type="OrthoDB" id="293223at2157"/>
<proteinExistence type="predicted"/>
<sequence>MVPTFLVSEAEAGYPVAAGVFALGFAAIHLSSGRWEFVDRERRRWFLSAGGGASVAYVFMLMLPEVAEVAATVAELQGETLFAEQIVFFVALAGFVLYYGIEVVVTQRWGEDVEESMVVYRAHLLSFAVYSGIIGYLLFHQEVQSLSNLFFYAVAMALHFGVTDYGLHRHYGTIFDTRGKIVLAVGTLVGAAIGAVTVIGEFSLSVVFAFVAGAIVFNVIKEELPEITESRFVAFLLGTLAFVILSLLA</sequence>
<feature type="transmembrane region" description="Helical" evidence="1">
    <location>
        <begin position="45"/>
        <end position="66"/>
    </location>
</feature>
<keyword evidence="3" id="KW-1185">Reference proteome</keyword>
<name>A0A0W1RK40_9EURY</name>
<protein>
    <submittedName>
        <fullName evidence="2">Uncharacterized protein</fullName>
    </submittedName>
</protein>
<feature type="transmembrane region" description="Helical" evidence="1">
    <location>
        <begin position="202"/>
        <end position="220"/>
    </location>
</feature>
<evidence type="ECO:0000256" key="1">
    <source>
        <dbReference type="SAM" id="Phobius"/>
    </source>
</evidence>
<reference evidence="2 3" key="1">
    <citation type="submission" date="2015-12" db="EMBL/GenBank/DDBJ databases">
        <title>Haloferax profundi sp. nov. isolated from the Discovery deep brine-seawater interface in the Red Sea.</title>
        <authorList>
            <person name="Zhang G."/>
            <person name="Stingl U."/>
            <person name="Rashid M."/>
        </authorList>
    </citation>
    <scope>NUCLEOTIDE SEQUENCE [LARGE SCALE GENOMIC DNA]</scope>
    <source>
        <strain evidence="2 3">SB29</strain>
    </source>
</reference>
<comment type="caution">
    <text evidence="2">The sequence shown here is derived from an EMBL/GenBank/DDBJ whole genome shotgun (WGS) entry which is preliminary data.</text>
</comment>
<feature type="transmembrane region" description="Helical" evidence="1">
    <location>
        <begin position="149"/>
        <end position="167"/>
    </location>
</feature>
<feature type="transmembrane region" description="Helical" evidence="1">
    <location>
        <begin position="86"/>
        <end position="106"/>
    </location>
</feature>
<dbReference type="EMBL" id="LOPV01000589">
    <property type="protein sequence ID" value="KTG13640.1"/>
    <property type="molecule type" value="Genomic_DNA"/>
</dbReference>
<evidence type="ECO:0000313" key="3">
    <source>
        <dbReference type="Proteomes" id="UP000053157"/>
    </source>
</evidence>
<keyword evidence="1" id="KW-1133">Transmembrane helix</keyword>
<organism evidence="2 3">
    <name type="scientific">Haloferax profundi</name>
    <dbReference type="NCBI Taxonomy" id="1544718"/>
    <lineage>
        <taxon>Archaea</taxon>
        <taxon>Methanobacteriati</taxon>
        <taxon>Methanobacteriota</taxon>
        <taxon>Stenosarchaea group</taxon>
        <taxon>Halobacteria</taxon>
        <taxon>Halobacteriales</taxon>
        <taxon>Haloferacaceae</taxon>
        <taxon>Haloferax</taxon>
    </lineage>
</organism>
<accession>A0A0W1RK40</accession>
<dbReference type="AlphaFoldDB" id="A0A0W1RK40"/>
<dbReference type="Proteomes" id="UP000053157">
    <property type="component" value="Unassembled WGS sequence"/>
</dbReference>
<gene>
    <name evidence="2" type="ORF">AUR66_19350</name>
</gene>
<feature type="transmembrane region" description="Helical" evidence="1">
    <location>
        <begin position="179"/>
        <end position="196"/>
    </location>
</feature>
<feature type="transmembrane region" description="Helical" evidence="1">
    <location>
        <begin position="232"/>
        <end position="248"/>
    </location>
</feature>
<feature type="transmembrane region" description="Helical" evidence="1">
    <location>
        <begin position="118"/>
        <end position="137"/>
    </location>
</feature>
<dbReference type="RefSeq" id="WP_058573425.1">
    <property type="nucleotide sequence ID" value="NZ_LOPV01000589.1"/>
</dbReference>
<feature type="transmembrane region" description="Helical" evidence="1">
    <location>
        <begin position="12"/>
        <end position="33"/>
    </location>
</feature>
<keyword evidence="1" id="KW-0472">Membrane</keyword>
<keyword evidence="1" id="KW-0812">Transmembrane</keyword>
<evidence type="ECO:0000313" key="2">
    <source>
        <dbReference type="EMBL" id="KTG13640.1"/>
    </source>
</evidence>